<evidence type="ECO:0000256" key="6">
    <source>
        <dbReference type="PIRSR" id="PIRSR602403-1"/>
    </source>
</evidence>
<dbReference type="SUPFAM" id="SSF48264">
    <property type="entry name" value="Cytochrome P450"/>
    <property type="match status" value="1"/>
</dbReference>
<dbReference type="GO" id="GO:0004497">
    <property type="term" value="F:monooxygenase activity"/>
    <property type="evidence" value="ECO:0007669"/>
    <property type="project" value="UniProtKB-KW"/>
</dbReference>
<proteinExistence type="inferred from homology"/>
<evidence type="ECO:0000313" key="8">
    <source>
        <dbReference type="EMBL" id="KKY27265.1"/>
    </source>
</evidence>
<organism evidence="8 9">
    <name type="scientific">Phaeomoniella chlamydospora</name>
    <name type="common">Phaeoacremonium chlamydosporum</name>
    <dbReference type="NCBI Taxonomy" id="158046"/>
    <lineage>
        <taxon>Eukaryota</taxon>
        <taxon>Fungi</taxon>
        <taxon>Dikarya</taxon>
        <taxon>Ascomycota</taxon>
        <taxon>Pezizomycotina</taxon>
        <taxon>Eurotiomycetes</taxon>
        <taxon>Chaetothyriomycetidae</taxon>
        <taxon>Phaeomoniellales</taxon>
        <taxon>Phaeomoniellaceae</taxon>
        <taxon>Phaeomoniella</taxon>
    </lineage>
</organism>
<keyword evidence="7" id="KW-0503">Monooxygenase</keyword>
<dbReference type="PROSITE" id="PS00086">
    <property type="entry name" value="CYTOCHROME_P450"/>
    <property type="match status" value="1"/>
</dbReference>
<evidence type="ECO:0000256" key="2">
    <source>
        <dbReference type="ARBA" id="ARBA00010617"/>
    </source>
</evidence>
<dbReference type="EMBL" id="LCWF01000026">
    <property type="protein sequence ID" value="KKY27265.1"/>
    <property type="molecule type" value="Genomic_DNA"/>
</dbReference>
<evidence type="ECO:0000256" key="4">
    <source>
        <dbReference type="ARBA" id="ARBA00023002"/>
    </source>
</evidence>
<sequence length="481" mass="53369">MFNIFTHFGAKNLFSAVEAEEHGWRRRVQAQPYAQTAILAREIATGNLWNNVGDYLDLIEREGVDGAELKGSKAIDVYMANIFYATDGVTSHLFSRGTEALKGEEQSRRMASNSSETGDLVNTYFRLDYKDYLLLFEKVKTAALKVIDPKGQNKKSGPGRVRLGQTVLNGFYGGNEIKDWGFKRFIETKQEYVAGKFTAVNAPSSTRLAGNILEAEQGLEGKVKGADAGFVTGKTTDGKGEMKCAYLDQGAASECMDQIFAGMDTTGDTLSYLIYHLSLPRNRSLQESLHNELRALSLPKDHAQPLTQQQLNSIITAPYIDALVKETLRAFAAGDTALQRIVPRGGRVLDNYFLPEGTTIGGAPLIVNYSEEVFKMHDSNGQELSVTDWHPSRWLLASPEQHLEMDRRLWTFGSGGRGCIGKNLAVLEMKLLLAGLYSTYESLVDDKADLTIAHDHWTNRTTFRDVPWCKEAKGVIAFRAL</sequence>
<reference evidence="8 9" key="2">
    <citation type="submission" date="2015-05" db="EMBL/GenBank/DDBJ databases">
        <authorList>
            <person name="Morales-Cruz A."/>
            <person name="Amrine K.C."/>
            <person name="Cantu D."/>
        </authorList>
    </citation>
    <scope>NUCLEOTIDE SEQUENCE [LARGE SCALE GENOMIC DNA]</scope>
    <source>
        <strain evidence="8">UCRPC4</strain>
    </source>
</reference>
<dbReference type="PRINTS" id="PR00385">
    <property type="entry name" value="P450"/>
</dbReference>
<reference evidence="8 9" key="1">
    <citation type="submission" date="2015-05" db="EMBL/GenBank/DDBJ databases">
        <title>Distinctive expansion of gene families associated with plant cell wall degradation and secondary metabolism in the genomes of grapevine trunk pathogens.</title>
        <authorList>
            <person name="Lawrence D.P."/>
            <person name="Travadon R."/>
            <person name="Rolshausen P.E."/>
            <person name="Baumgartner K."/>
        </authorList>
    </citation>
    <scope>NUCLEOTIDE SEQUENCE [LARGE SCALE GENOMIC DNA]</scope>
    <source>
        <strain evidence="8">UCRPC4</strain>
    </source>
</reference>
<evidence type="ECO:0000256" key="7">
    <source>
        <dbReference type="RuleBase" id="RU000461"/>
    </source>
</evidence>
<keyword evidence="4 7" id="KW-0560">Oxidoreductase</keyword>
<evidence type="ECO:0000313" key="9">
    <source>
        <dbReference type="Proteomes" id="UP000053317"/>
    </source>
</evidence>
<dbReference type="InterPro" id="IPR001128">
    <property type="entry name" value="Cyt_P450"/>
</dbReference>
<dbReference type="Pfam" id="PF00067">
    <property type="entry name" value="p450"/>
    <property type="match status" value="1"/>
</dbReference>
<dbReference type="InterPro" id="IPR017972">
    <property type="entry name" value="Cyt_P450_CS"/>
</dbReference>
<name>A0A0G2HFL9_PHACM</name>
<evidence type="ECO:0000256" key="1">
    <source>
        <dbReference type="ARBA" id="ARBA00001971"/>
    </source>
</evidence>
<comment type="cofactor">
    <cofactor evidence="1 6">
        <name>heme</name>
        <dbReference type="ChEBI" id="CHEBI:30413"/>
    </cofactor>
</comment>
<dbReference type="AlphaFoldDB" id="A0A0G2HFL9"/>
<dbReference type="PANTHER" id="PTHR24305">
    <property type="entry name" value="CYTOCHROME P450"/>
    <property type="match status" value="1"/>
</dbReference>
<keyword evidence="3 6" id="KW-0479">Metal-binding</keyword>
<dbReference type="Proteomes" id="UP000053317">
    <property type="component" value="Unassembled WGS sequence"/>
</dbReference>
<dbReference type="InterPro" id="IPR036396">
    <property type="entry name" value="Cyt_P450_sf"/>
</dbReference>
<dbReference type="Gene3D" id="1.10.630.10">
    <property type="entry name" value="Cytochrome P450"/>
    <property type="match status" value="1"/>
</dbReference>
<dbReference type="InterPro" id="IPR050121">
    <property type="entry name" value="Cytochrome_P450_monoxygenase"/>
</dbReference>
<gene>
    <name evidence="8" type="ORF">UCRPC4_g01166</name>
</gene>
<dbReference type="GO" id="GO:0020037">
    <property type="term" value="F:heme binding"/>
    <property type="evidence" value="ECO:0007669"/>
    <property type="project" value="InterPro"/>
</dbReference>
<protein>
    <submittedName>
        <fullName evidence="8">Putative cytochrome p450</fullName>
    </submittedName>
</protein>
<keyword evidence="5 6" id="KW-0408">Iron</keyword>
<dbReference type="OrthoDB" id="1470350at2759"/>
<dbReference type="PRINTS" id="PR00465">
    <property type="entry name" value="EP450IV"/>
</dbReference>
<comment type="caution">
    <text evidence="8">The sequence shown here is derived from an EMBL/GenBank/DDBJ whole genome shotgun (WGS) entry which is preliminary data.</text>
</comment>
<evidence type="ECO:0000256" key="3">
    <source>
        <dbReference type="ARBA" id="ARBA00022723"/>
    </source>
</evidence>
<comment type="similarity">
    <text evidence="2 7">Belongs to the cytochrome P450 family.</text>
</comment>
<dbReference type="InterPro" id="IPR002403">
    <property type="entry name" value="Cyt_P450_E_grp-IV"/>
</dbReference>
<dbReference type="GO" id="GO:0005506">
    <property type="term" value="F:iron ion binding"/>
    <property type="evidence" value="ECO:0007669"/>
    <property type="project" value="InterPro"/>
</dbReference>
<dbReference type="PANTHER" id="PTHR24305:SF164">
    <property type="entry name" value="P450, PUTATIVE (EUROFUNG)-RELATED"/>
    <property type="match status" value="1"/>
</dbReference>
<dbReference type="GO" id="GO:0016705">
    <property type="term" value="F:oxidoreductase activity, acting on paired donors, with incorporation or reduction of molecular oxygen"/>
    <property type="evidence" value="ECO:0007669"/>
    <property type="project" value="InterPro"/>
</dbReference>
<keyword evidence="9" id="KW-1185">Reference proteome</keyword>
<evidence type="ECO:0000256" key="5">
    <source>
        <dbReference type="ARBA" id="ARBA00023004"/>
    </source>
</evidence>
<keyword evidence="6 7" id="KW-0349">Heme</keyword>
<accession>A0A0G2HFL9</accession>
<feature type="binding site" description="axial binding residue" evidence="6">
    <location>
        <position position="419"/>
    </location>
    <ligand>
        <name>heme</name>
        <dbReference type="ChEBI" id="CHEBI:30413"/>
    </ligand>
    <ligandPart>
        <name>Fe</name>
        <dbReference type="ChEBI" id="CHEBI:18248"/>
    </ligandPart>
</feature>